<evidence type="ECO:0000313" key="2">
    <source>
        <dbReference type="Proteomes" id="UP000013165"/>
    </source>
</evidence>
<reference evidence="1 2" key="1">
    <citation type="journal article" date="2013" name="Genome Announc.">
        <title>Genome Sequence of the Polycyclic Aromatic Hydrocarbon-Degrading Bacterium Strain Marinobacter nanhaiticus D15-8WT.</title>
        <authorList>
            <person name="Cui Z."/>
            <person name="Gao W."/>
            <person name="Li Q."/>
            <person name="Xu G."/>
            <person name="Zheng L."/>
        </authorList>
    </citation>
    <scope>NUCLEOTIDE SEQUENCE [LARGE SCALE GENOMIC DNA]</scope>
    <source>
        <strain evidence="1 2">D15-8W</strain>
    </source>
</reference>
<dbReference type="eggNOG" id="COG4520">
    <property type="taxonomic scope" value="Bacteria"/>
</dbReference>
<dbReference type="RefSeq" id="WP_004580979.1">
    <property type="nucleotide sequence ID" value="NZ_AP028878.1"/>
</dbReference>
<dbReference type="STRING" id="626887.J057_15165"/>
<proteinExistence type="predicted"/>
<protein>
    <recommendedName>
        <fullName evidence="3">Surface antigen domain-containing protein</fullName>
    </recommendedName>
</protein>
<dbReference type="AlphaFoldDB" id="N6VY19"/>
<name>N6VY19_9GAMM</name>
<dbReference type="OrthoDB" id="9832012at2"/>
<evidence type="ECO:0000313" key="1">
    <source>
        <dbReference type="EMBL" id="ENO12749.1"/>
    </source>
</evidence>
<dbReference type="PATRIC" id="fig|626887.3.peg.3026"/>
<dbReference type="Proteomes" id="UP000013165">
    <property type="component" value="Unassembled WGS sequence"/>
</dbReference>
<sequence length="295" mass="32326">MKTLPEYIRSLSLVLLAASIAYFGYALITTAGTLGQMTSQATRTVERLDPLLALAPTVLEQAEKLRQTTDATVSEVAAVRELLPSVLDEVRATRETVPAILTQTERMRVESQAIRKEIALTRDQIPPLLAELEAYRTLIPQILAESERIRQLVPPTLDRVESIVTQADEVASTAGENVFTGMISGIVKAPFKLIGSAASAIAPSGVNVSEADTEILEQRIETFLGTAEVGDIEAYVSRDGTLTWRYGLTAKTTEDSETCRELDLTTLRSRKQIKSTQLTICLNQAEGEWYLKDAN</sequence>
<comment type="caution">
    <text evidence="1">The sequence shown here is derived from an EMBL/GenBank/DDBJ whole genome shotgun (WGS) entry which is preliminary data.</text>
</comment>
<gene>
    <name evidence="1" type="ORF">J057_15165</name>
</gene>
<organism evidence="1 2">
    <name type="scientific">Marinobacter nanhaiticus D15-8W</name>
    <dbReference type="NCBI Taxonomy" id="626887"/>
    <lineage>
        <taxon>Bacteria</taxon>
        <taxon>Pseudomonadati</taxon>
        <taxon>Pseudomonadota</taxon>
        <taxon>Gammaproteobacteria</taxon>
        <taxon>Pseudomonadales</taxon>
        <taxon>Marinobacteraceae</taxon>
        <taxon>Marinobacter</taxon>
    </lineage>
</organism>
<keyword evidence="2" id="KW-1185">Reference proteome</keyword>
<evidence type="ECO:0008006" key="3">
    <source>
        <dbReference type="Google" id="ProtNLM"/>
    </source>
</evidence>
<dbReference type="EMBL" id="APLQ01000014">
    <property type="protein sequence ID" value="ENO12749.1"/>
    <property type="molecule type" value="Genomic_DNA"/>
</dbReference>
<accession>N6VY19</accession>
<dbReference type="HOGENOM" id="CLU_784636_0_0_6"/>